<keyword evidence="5" id="KW-0597">Phosphoprotein</keyword>
<keyword evidence="20" id="KW-1185">Reference proteome</keyword>
<evidence type="ECO:0000256" key="8">
    <source>
        <dbReference type="ARBA" id="ARBA00022741"/>
    </source>
</evidence>
<dbReference type="PROSITE" id="PS50112">
    <property type="entry name" value="PAS"/>
    <property type="match status" value="1"/>
</dbReference>
<dbReference type="SMART" id="SM00091">
    <property type="entry name" value="PAS"/>
    <property type="match status" value="1"/>
</dbReference>
<feature type="transmembrane region" description="Helical" evidence="15">
    <location>
        <begin position="301"/>
        <end position="327"/>
    </location>
</feature>
<feature type="region of interest" description="Disordered" evidence="14">
    <location>
        <begin position="731"/>
        <end position="760"/>
    </location>
</feature>
<feature type="domain" description="Histidine kinase" evidence="16">
    <location>
        <begin position="513"/>
        <end position="731"/>
    </location>
</feature>
<dbReference type="Pfam" id="PF08448">
    <property type="entry name" value="PAS_4"/>
    <property type="match status" value="1"/>
</dbReference>
<dbReference type="InterPro" id="IPR005467">
    <property type="entry name" value="His_kinase_dom"/>
</dbReference>
<comment type="subcellular location">
    <subcellularLocation>
        <location evidence="2">Cell membrane</location>
        <topology evidence="2">Multi-pass membrane protein</topology>
    </subcellularLocation>
</comment>
<protein>
    <recommendedName>
        <fullName evidence="3">histidine kinase</fullName>
        <ecNumber evidence="3">2.7.13.3</ecNumber>
    </recommendedName>
</protein>
<evidence type="ECO:0000256" key="5">
    <source>
        <dbReference type="ARBA" id="ARBA00022553"/>
    </source>
</evidence>
<feature type="transmembrane region" description="Helical" evidence="15">
    <location>
        <begin position="97"/>
        <end position="119"/>
    </location>
</feature>
<dbReference type="EMBL" id="QUQO01000001">
    <property type="protein sequence ID" value="RFB06001.1"/>
    <property type="molecule type" value="Genomic_DNA"/>
</dbReference>
<evidence type="ECO:0000256" key="11">
    <source>
        <dbReference type="ARBA" id="ARBA00022989"/>
    </source>
</evidence>
<dbReference type="PROSITE" id="PS50885">
    <property type="entry name" value="HAMP"/>
    <property type="match status" value="1"/>
</dbReference>
<dbReference type="Pfam" id="PF02518">
    <property type="entry name" value="HATPase_c"/>
    <property type="match status" value="1"/>
</dbReference>
<dbReference type="PRINTS" id="PR00344">
    <property type="entry name" value="BCTRLSENSOR"/>
</dbReference>
<keyword evidence="4" id="KW-1003">Cell membrane</keyword>
<dbReference type="EC" id="2.7.13.3" evidence="3"/>
<keyword evidence="6" id="KW-0808">Transferase</keyword>
<evidence type="ECO:0000256" key="7">
    <source>
        <dbReference type="ARBA" id="ARBA00022692"/>
    </source>
</evidence>
<dbReference type="InterPro" id="IPR004358">
    <property type="entry name" value="Sig_transdc_His_kin-like_C"/>
</dbReference>
<evidence type="ECO:0000256" key="14">
    <source>
        <dbReference type="SAM" id="MobiDB-lite"/>
    </source>
</evidence>
<feature type="compositionally biased region" description="Polar residues" evidence="14">
    <location>
        <begin position="750"/>
        <end position="760"/>
    </location>
</feature>
<dbReference type="GO" id="GO:0000155">
    <property type="term" value="F:phosphorelay sensor kinase activity"/>
    <property type="evidence" value="ECO:0007669"/>
    <property type="project" value="InterPro"/>
</dbReference>
<evidence type="ECO:0000256" key="3">
    <source>
        <dbReference type="ARBA" id="ARBA00012438"/>
    </source>
</evidence>
<dbReference type="InterPro" id="IPR035965">
    <property type="entry name" value="PAS-like_dom_sf"/>
</dbReference>
<dbReference type="Gene3D" id="1.10.287.130">
    <property type="match status" value="1"/>
</dbReference>
<evidence type="ECO:0000256" key="6">
    <source>
        <dbReference type="ARBA" id="ARBA00022679"/>
    </source>
</evidence>
<keyword evidence="12" id="KW-0902">Two-component regulatory system</keyword>
<evidence type="ECO:0000256" key="1">
    <source>
        <dbReference type="ARBA" id="ARBA00000085"/>
    </source>
</evidence>
<dbReference type="OrthoDB" id="9776727at2"/>
<accession>A0A371RKM5</accession>
<dbReference type="InterPro" id="IPR036097">
    <property type="entry name" value="HisK_dim/P_sf"/>
</dbReference>
<dbReference type="SUPFAM" id="SSF55785">
    <property type="entry name" value="PYP-like sensor domain (PAS domain)"/>
    <property type="match status" value="1"/>
</dbReference>
<dbReference type="GO" id="GO:0005524">
    <property type="term" value="F:ATP binding"/>
    <property type="evidence" value="ECO:0007669"/>
    <property type="project" value="UniProtKB-KW"/>
</dbReference>
<evidence type="ECO:0000256" key="15">
    <source>
        <dbReference type="SAM" id="Phobius"/>
    </source>
</evidence>
<evidence type="ECO:0000259" key="17">
    <source>
        <dbReference type="PROSITE" id="PS50112"/>
    </source>
</evidence>
<gene>
    <name evidence="19" type="ORF">DX908_12455</name>
</gene>
<evidence type="ECO:0000256" key="4">
    <source>
        <dbReference type="ARBA" id="ARBA00022475"/>
    </source>
</evidence>
<dbReference type="Pfam" id="PF00672">
    <property type="entry name" value="HAMP"/>
    <property type="match status" value="1"/>
</dbReference>
<comment type="caution">
    <text evidence="19">The sequence shown here is derived from an EMBL/GenBank/DDBJ whole genome shotgun (WGS) entry which is preliminary data.</text>
</comment>
<dbReference type="Pfam" id="PF19312">
    <property type="entry name" value="NtrY_N"/>
    <property type="match status" value="1"/>
</dbReference>
<dbReference type="InterPro" id="IPR013656">
    <property type="entry name" value="PAS_4"/>
</dbReference>
<dbReference type="SMART" id="SM00387">
    <property type="entry name" value="HATPase_c"/>
    <property type="match status" value="1"/>
</dbReference>
<evidence type="ECO:0000256" key="10">
    <source>
        <dbReference type="ARBA" id="ARBA00022840"/>
    </source>
</evidence>
<keyword evidence="9 19" id="KW-0418">Kinase</keyword>
<name>A0A371RKM5_9PROT</name>
<dbReference type="CDD" id="cd00130">
    <property type="entry name" value="PAS"/>
    <property type="match status" value="1"/>
</dbReference>
<dbReference type="InterPro" id="IPR036890">
    <property type="entry name" value="HATPase_C_sf"/>
</dbReference>
<evidence type="ECO:0000256" key="12">
    <source>
        <dbReference type="ARBA" id="ARBA00023012"/>
    </source>
</evidence>
<dbReference type="RefSeq" id="WP_116392634.1">
    <property type="nucleotide sequence ID" value="NZ_QUQO01000001.1"/>
</dbReference>
<organism evidence="19 20">
    <name type="scientific">Parvularcula marina</name>
    <dbReference type="NCBI Taxonomy" id="2292771"/>
    <lineage>
        <taxon>Bacteria</taxon>
        <taxon>Pseudomonadati</taxon>
        <taxon>Pseudomonadota</taxon>
        <taxon>Alphaproteobacteria</taxon>
        <taxon>Parvularculales</taxon>
        <taxon>Parvularculaceae</taxon>
        <taxon>Parvularcula</taxon>
    </lineage>
</organism>
<feature type="transmembrane region" description="Helical" evidence="15">
    <location>
        <begin position="56"/>
        <end position="77"/>
    </location>
</feature>
<evidence type="ECO:0000313" key="19">
    <source>
        <dbReference type="EMBL" id="RFB06001.1"/>
    </source>
</evidence>
<keyword evidence="8" id="KW-0547">Nucleotide-binding</keyword>
<evidence type="ECO:0000256" key="9">
    <source>
        <dbReference type="ARBA" id="ARBA00022777"/>
    </source>
</evidence>
<dbReference type="PANTHER" id="PTHR43065:SF10">
    <property type="entry name" value="PEROXIDE STRESS-ACTIVATED HISTIDINE KINASE MAK3"/>
    <property type="match status" value="1"/>
</dbReference>
<dbReference type="Gene3D" id="3.30.450.20">
    <property type="entry name" value="PAS domain"/>
    <property type="match status" value="1"/>
</dbReference>
<dbReference type="Gene3D" id="3.30.565.10">
    <property type="entry name" value="Histidine kinase-like ATPase, C-terminal domain"/>
    <property type="match status" value="1"/>
</dbReference>
<reference evidence="19 20" key="1">
    <citation type="submission" date="2018-08" db="EMBL/GenBank/DDBJ databases">
        <title>Parvularcula sp. SM1705, isolated from surface water of the South Sea China.</title>
        <authorList>
            <person name="Sun L."/>
        </authorList>
    </citation>
    <scope>NUCLEOTIDE SEQUENCE [LARGE SCALE GENOMIC DNA]</scope>
    <source>
        <strain evidence="19 20">SM1705</strain>
    </source>
</reference>
<dbReference type="Proteomes" id="UP000264589">
    <property type="component" value="Unassembled WGS sequence"/>
</dbReference>
<dbReference type="InterPro" id="IPR003661">
    <property type="entry name" value="HisK_dim/P_dom"/>
</dbReference>
<dbReference type="Gene3D" id="6.10.340.10">
    <property type="match status" value="1"/>
</dbReference>
<dbReference type="NCBIfam" id="TIGR00229">
    <property type="entry name" value="sensory_box"/>
    <property type="match status" value="1"/>
</dbReference>
<dbReference type="SMART" id="SM00388">
    <property type="entry name" value="HisKA"/>
    <property type="match status" value="1"/>
</dbReference>
<feature type="domain" description="HAMP" evidence="18">
    <location>
        <begin position="324"/>
        <end position="377"/>
    </location>
</feature>
<dbReference type="Pfam" id="PF00512">
    <property type="entry name" value="HisKA"/>
    <property type="match status" value="1"/>
</dbReference>
<dbReference type="SUPFAM" id="SSF158472">
    <property type="entry name" value="HAMP domain-like"/>
    <property type="match status" value="1"/>
</dbReference>
<sequence>MSKKAHTDGTKAQIGDRTMKSGTLFLALAALGAVIFGITAYAMVHFVEGVPRSITAVFALVVMFSVALSVVVVANLIDVFKGSRAGLRGAKLHKRFVTLLIVVGVLPAIIAFALTGTVLKAFSDEYFVDRVTEANLVARDFANGYFTSESRKLGPEVVQMATDLSLQAQTGLTPEAQPVGFRKYLLGQAILRNLSGITILDRDYNVVMEVSRLPGGHYRLPPKAYFDDVSTPGAIPYKFDANDRNTFDAWYALYYTPQGYFIVAYKAENPAIAEQLLQVRQFRDQTNEVETRLAELSRTFAIGYGLVMVLLLLGAMWIGIIVANAIIGPVRRLATAAGAVSEGDLTSRVEIRKGDGELGELGEAFNEMTRQLAGQRDDLIAAHEQSDARRRFIETVISGVPAGVLNVRNDGRVALANPSAERLLGAAPGRVNGADISDVLPELDGLMEQAKALTGQDVRDQIELSRGGTSRIINVRISPDDPEQPSGFLITLDDITELISAQRNAAWGDVARRIAHEIKNPLTPIQLSAERLKRRYGKQLGEDREVFDLCTETIIRHVGDIGRMVNEFSSFARMPEPILANVDLREIARSSAFSFSVANPNIEFKFEIPDEPVVAVCDGRLVGQAVVNLVKNAVEAIIEGDIGEPGQIIIALETDGTEVRLDVIDNGRGLPEKDRSRLTEPYMTTRAKGTGLGLAIVRKAVEEHGGSFALIDRASDGNRGAIARIILPAPAAEESSKDVTETQADEAPVSEQSAQMEREA</sequence>
<evidence type="ECO:0000313" key="20">
    <source>
        <dbReference type="Proteomes" id="UP000264589"/>
    </source>
</evidence>
<feature type="transmembrane region" description="Helical" evidence="15">
    <location>
        <begin position="21"/>
        <end position="44"/>
    </location>
</feature>
<evidence type="ECO:0000259" key="18">
    <source>
        <dbReference type="PROSITE" id="PS50885"/>
    </source>
</evidence>
<dbReference type="InterPro" id="IPR017232">
    <property type="entry name" value="NtrY"/>
</dbReference>
<dbReference type="InterPro" id="IPR045671">
    <property type="entry name" value="NtrY-like_N"/>
</dbReference>
<evidence type="ECO:0000256" key="13">
    <source>
        <dbReference type="ARBA" id="ARBA00023136"/>
    </source>
</evidence>
<evidence type="ECO:0000256" key="2">
    <source>
        <dbReference type="ARBA" id="ARBA00004651"/>
    </source>
</evidence>
<comment type="catalytic activity">
    <reaction evidence="1">
        <text>ATP + protein L-histidine = ADP + protein N-phospho-L-histidine.</text>
        <dbReference type="EC" id="2.7.13.3"/>
    </reaction>
</comment>
<proteinExistence type="predicted"/>
<dbReference type="InterPro" id="IPR003594">
    <property type="entry name" value="HATPase_dom"/>
</dbReference>
<keyword evidence="7 15" id="KW-0812">Transmembrane</keyword>
<dbReference type="PANTHER" id="PTHR43065">
    <property type="entry name" value="SENSOR HISTIDINE KINASE"/>
    <property type="match status" value="1"/>
</dbReference>
<keyword evidence="11 15" id="KW-1133">Transmembrane helix</keyword>
<dbReference type="InterPro" id="IPR000014">
    <property type="entry name" value="PAS"/>
</dbReference>
<keyword evidence="13 15" id="KW-0472">Membrane</keyword>
<dbReference type="CDD" id="cd06225">
    <property type="entry name" value="HAMP"/>
    <property type="match status" value="1"/>
</dbReference>
<dbReference type="PROSITE" id="PS50109">
    <property type="entry name" value="HIS_KIN"/>
    <property type="match status" value="1"/>
</dbReference>
<feature type="domain" description="PAS" evidence="17">
    <location>
        <begin position="389"/>
        <end position="433"/>
    </location>
</feature>
<dbReference type="InParanoid" id="A0A371RKM5"/>
<dbReference type="AlphaFoldDB" id="A0A371RKM5"/>
<evidence type="ECO:0000259" key="16">
    <source>
        <dbReference type="PROSITE" id="PS50109"/>
    </source>
</evidence>
<dbReference type="PIRSF" id="PIRSF037532">
    <property type="entry name" value="STHK_NtrY"/>
    <property type="match status" value="1"/>
</dbReference>
<dbReference type="CDD" id="cd00082">
    <property type="entry name" value="HisKA"/>
    <property type="match status" value="1"/>
</dbReference>
<dbReference type="SUPFAM" id="SSF47384">
    <property type="entry name" value="Homodimeric domain of signal transducing histidine kinase"/>
    <property type="match status" value="1"/>
</dbReference>
<dbReference type="SUPFAM" id="SSF55874">
    <property type="entry name" value="ATPase domain of HSP90 chaperone/DNA topoisomerase II/histidine kinase"/>
    <property type="match status" value="1"/>
</dbReference>
<dbReference type="GO" id="GO:0005886">
    <property type="term" value="C:plasma membrane"/>
    <property type="evidence" value="ECO:0007669"/>
    <property type="project" value="UniProtKB-SubCell"/>
</dbReference>
<keyword evidence="10" id="KW-0067">ATP-binding</keyword>
<dbReference type="SMART" id="SM00304">
    <property type="entry name" value="HAMP"/>
    <property type="match status" value="1"/>
</dbReference>
<dbReference type="InterPro" id="IPR003660">
    <property type="entry name" value="HAMP_dom"/>
</dbReference>